<evidence type="ECO:0000259" key="10">
    <source>
        <dbReference type="PROSITE" id="PS50109"/>
    </source>
</evidence>
<keyword evidence="9" id="KW-1133">Transmembrane helix</keyword>
<evidence type="ECO:0000256" key="6">
    <source>
        <dbReference type="ARBA" id="ARBA00022777"/>
    </source>
</evidence>
<dbReference type="SMART" id="SM00065">
    <property type="entry name" value="GAF"/>
    <property type="match status" value="1"/>
</dbReference>
<evidence type="ECO:0000256" key="3">
    <source>
        <dbReference type="ARBA" id="ARBA00022553"/>
    </source>
</evidence>
<feature type="transmembrane region" description="Helical" evidence="9">
    <location>
        <begin position="31"/>
        <end position="54"/>
    </location>
</feature>
<keyword evidence="9" id="KW-0472">Membrane</keyword>
<gene>
    <name evidence="11" type="ORF">OMAG_001300</name>
</gene>
<keyword evidence="12" id="KW-1185">Reference proteome</keyword>
<dbReference type="PRINTS" id="PR00344">
    <property type="entry name" value="BCTRLSENSOR"/>
</dbReference>
<dbReference type="SMART" id="SM00388">
    <property type="entry name" value="HisKA"/>
    <property type="match status" value="1"/>
</dbReference>
<dbReference type="Pfam" id="PF02518">
    <property type="entry name" value="HATPase_c"/>
    <property type="match status" value="1"/>
</dbReference>
<dbReference type="EMBL" id="JYNY01000249">
    <property type="protein sequence ID" value="KJJ84853.1"/>
    <property type="molecule type" value="Genomic_DNA"/>
</dbReference>
<dbReference type="PANTHER" id="PTHR43065">
    <property type="entry name" value="SENSOR HISTIDINE KINASE"/>
    <property type="match status" value="1"/>
</dbReference>
<feature type="transmembrane region" description="Helical" evidence="9">
    <location>
        <begin position="168"/>
        <end position="187"/>
    </location>
</feature>
<dbReference type="InterPro" id="IPR003661">
    <property type="entry name" value="HisK_dim/P_dom"/>
</dbReference>
<evidence type="ECO:0000313" key="11">
    <source>
        <dbReference type="EMBL" id="KJJ84853.1"/>
    </source>
</evidence>
<evidence type="ECO:0000256" key="7">
    <source>
        <dbReference type="ARBA" id="ARBA00022840"/>
    </source>
</evidence>
<dbReference type="SMART" id="SM00387">
    <property type="entry name" value="HATPase_c"/>
    <property type="match status" value="1"/>
</dbReference>
<feature type="transmembrane region" description="Helical" evidence="9">
    <location>
        <begin position="6"/>
        <end position="24"/>
    </location>
</feature>
<evidence type="ECO:0000313" key="12">
    <source>
        <dbReference type="Proteomes" id="UP000033428"/>
    </source>
</evidence>
<organism evidence="11 12">
    <name type="scientific">Candidatus Omnitrophus magneticus</name>
    <dbReference type="NCBI Taxonomy" id="1609969"/>
    <lineage>
        <taxon>Bacteria</taxon>
        <taxon>Pseudomonadati</taxon>
        <taxon>Candidatus Omnitrophota</taxon>
        <taxon>Candidatus Omnitrophus</taxon>
    </lineage>
</organism>
<feature type="transmembrane region" description="Helical" evidence="9">
    <location>
        <begin position="261"/>
        <end position="278"/>
    </location>
</feature>
<feature type="transmembrane region" description="Helical" evidence="9">
    <location>
        <begin position="193"/>
        <end position="214"/>
    </location>
</feature>
<dbReference type="Pfam" id="PF16927">
    <property type="entry name" value="HisKA_7TM"/>
    <property type="match status" value="1"/>
</dbReference>
<dbReference type="InterPro" id="IPR004358">
    <property type="entry name" value="Sig_transdc_His_kin-like_C"/>
</dbReference>
<keyword evidence="3" id="KW-0597">Phosphoprotein</keyword>
<comment type="catalytic activity">
    <reaction evidence="1">
        <text>ATP + protein L-histidine = ADP + protein N-phospho-L-histidine.</text>
        <dbReference type="EC" id="2.7.13.3"/>
    </reaction>
</comment>
<keyword evidence="7 11" id="KW-0067">ATP-binding</keyword>
<dbReference type="InterPro" id="IPR036097">
    <property type="entry name" value="HisK_dim/P_sf"/>
</dbReference>
<feature type="domain" description="Histidine kinase" evidence="10">
    <location>
        <begin position="482"/>
        <end position="708"/>
    </location>
</feature>
<keyword evidence="8" id="KW-0902">Two-component regulatory system</keyword>
<feature type="transmembrane region" description="Helical" evidence="9">
    <location>
        <begin position="229"/>
        <end position="249"/>
    </location>
</feature>
<dbReference type="EC" id="2.7.13.3" evidence="2"/>
<keyword evidence="6" id="KW-0418">Kinase</keyword>
<dbReference type="InterPro" id="IPR003594">
    <property type="entry name" value="HATPase_dom"/>
</dbReference>
<evidence type="ECO:0000256" key="8">
    <source>
        <dbReference type="ARBA" id="ARBA00023012"/>
    </source>
</evidence>
<dbReference type="PROSITE" id="PS50109">
    <property type="entry name" value="HIS_KIN"/>
    <property type="match status" value="1"/>
</dbReference>
<dbReference type="InterPro" id="IPR036890">
    <property type="entry name" value="HATPase_C_sf"/>
</dbReference>
<dbReference type="InterPro" id="IPR029016">
    <property type="entry name" value="GAF-like_dom_sf"/>
</dbReference>
<name>A0A0F0CNE6_9BACT</name>
<dbReference type="InterPro" id="IPR031621">
    <property type="entry name" value="HisKA_7TM"/>
</dbReference>
<reference evidence="11 12" key="1">
    <citation type="submission" date="2015-02" db="EMBL/GenBank/DDBJ databases">
        <title>Single-cell genomics of uncultivated deep-branching MTB reveals a conserved set of magnetosome genes.</title>
        <authorList>
            <person name="Kolinko S."/>
            <person name="Richter M."/>
            <person name="Glockner F.O."/>
            <person name="Brachmann A."/>
            <person name="Schuler D."/>
        </authorList>
    </citation>
    <scope>NUCLEOTIDE SEQUENCE [LARGE SCALE GENOMIC DNA]</scope>
    <source>
        <strain evidence="11">SKK-01</strain>
    </source>
</reference>
<dbReference type="CDD" id="cd00082">
    <property type="entry name" value="HisKA"/>
    <property type="match status" value="1"/>
</dbReference>
<dbReference type="InterPro" id="IPR003018">
    <property type="entry name" value="GAF"/>
</dbReference>
<keyword evidence="5" id="KW-0547">Nucleotide-binding</keyword>
<keyword evidence="4" id="KW-0808">Transferase</keyword>
<dbReference type="SUPFAM" id="SSF47384">
    <property type="entry name" value="Homodimeric domain of signal transducing histidine kinase"/>
    <property type="match status" value="1"/>
</dbReference>
<dbReference type="SUPFAM" id="SSF55874">
    <property type="entry name" value="ATPase domain of HSP90 chaperone/DNA topoisomerase II/histidine kinase"/>
    <property type="match status" value="1"/>
</dbReference>
<dbReference type="SUPFAM" id="SSF55781">
    <property type="entry name" value="GAF domain-like"/>
    <property type="match status" value="1"/>
</dbReference>
<dbReference type="InterPro" id="IPR005467">
    <property type="entry name" value="His_kinase_dom"/>
</dbReference>
<dbReference type="Pfam" id="PF13185">
    <property type="entry name" value="GAF_2"/>
    <property type="match status" value="1"/>
</dbReference>
<dbReference type="Gene3D" id="3.30.450.40">
    <property type="match status" value="1"/>
</dbReference>
<protein>
    <recommendedName>
        <fullName evidence="2">histidine kinase</fullName>
        <ecNumber evidence="2">2.7.13.3</ecNumber>
    </recommendedName>
</protein>
<keyword evidence="9" id="KW-0812">Transmembrane</keyword>
<dbReference type="AlphaFoldDB" id="A0A0F0CNE6"/>
<proteinExistence type="predicted"/>
<evidence type="ECO:0000256" key="1">
    <source>
        <dbReference type="ARBA" id="ARBA00000085"/>
    </source>
</evidence>
<feature type="transmembrane region" description="Helical" evidence="9">
    <location>
        <begin position="60"/>
        <end position="82"/>
    </location>
</feature>
<feature type="transmembrane region" description="Helical" evidence="9">
    <location>
        <begin position="94"/>
        <end position="115"/>
    </location>
</feature>
<evidence type="ECO:0000256" key="9">
    <source>
        <dbReference type="SAM" id="Phobius"/>
    </source>
</evidence>
<dbReference type="GO" id="GO:0000155">
    <property type="term" value="F:phosphorelay sensor kinase activity"/>
    <property type="evidence" value="ECO:0007669"/>
    <property type="project" value="InterPro"/>
</dbReference>
<evidence type="ECO:0000256" key="5">
    <source>
        <dbReference type="ARBA" id="ARBA00022741"/>
    </source>
</evidence>
<evidence type="ECO:0000256" key="4">
    <source>
        <dbReference type="ARBA" id="ARBA00022679"/>
    </source>
</evidence>
<dbReference type="PANTHER" id="PTHR43065:SF10">
    <property type="entry name" value="PEROXIDE STRESS-ACTIVATED HISTIDINE KINASE MAK3"/>
    <property type="match status" value="1"/>
</dbReference>
<comment type="caution">
    <text evidence="11">The sequence shown here is derived from an EMBL/GenBank/DDBJ whole genome shotgun (WGS) entry which is preliminary data.</text>
</comment>
<dbReference type="Proteomes" id="UP000033428">
    <property type="component" value="Unassembled WGS sequence"/>
</dbReference>
<evidence type="ECO:0000256" key="2">
    <source>
        <dbReference type="ARBA" id="ARBA00012438"/>
    </source>
</evidence>
<dbReference type="GO" id="GO:0005524">
    <property type="term" value="F:ATP binding"/>
    <property type="evidence" value="ECO:0007669"/>
    <property type="project" value="UniProtKB-KW"/>
</dbReference>
<dbReference type="Gene3D" id="3.30.565.10">
    <property type="entry name" value="Histidine kinase-like ATPase, C-terminal domain"/>
    <property type="match status" value="1"/>
</dbReference>
<sequence>MNFYAVPPFITGLLVAAIGFFVLIKNRSNIIHITFFLFCYSMVWWLLAFSMMYLSHSSDIALIWARIGGMGVCLIPIFAYHFVLSLLGLRRRQILITAYTFGVISFIACYTDIVYANVRLLKWGFYPLAGRGYPFVLSVFSLLFSHAALLLFKNLNNLEFAPLKRKQFRSVLIAFAVGTLGVVDYIAKYPVVNIYPFGYICAFCFIASIAYTIVRHRFLNIEVIIKKTVVFAGIFIFTYTIFSVFVYVGSNIFGNIFPNRYIAIIPSIFAIVLILKPLEKFLVNITDKYLFQKKYNYKELLKTFTNEVLTVLKIGVLVNLTVTKLSEIIKSHYAAIYLYEDDENQLKLAASSGSSEPDEHTISDGMGFWKVLKESGQYILKDSEFLDKIKKQSPEFYKKISDINAELIIMLSHDENILGVLVLGAKKSDENYTQDDIDILLPLSRTVAIAITNAQLFAKLSQTQAQTAQKEKMAVIGTLSAGINHEICNPLGIVRGQCEMFLLNLKEGFYKEKTSEQLVEKAKEIMEKVIKETDRAASITRKLSAFAKPAKGVAEPGVQIDKELVEVISLLEHDLKLSDVDIVRDIPKDLPVISADKKQIQEIFFNLIRNATQAIMKSEKKHGQIKITGQNLSGSNFRVDVCDDGPGISDAVLKQIFDPFFTTKEPGQGTGLGLFIVKQLVERNNGKISVQSKLGEGTIFSIIFNSVK</sequence>
<accession>A0A0F0CNE6</accession>
<dbReference type="Gene3D" id="1.10.287.130">
    <property type="match status" value="1"/>
</dbReference>
<feature type="transmembrane region" description="Helical" evidence="9">
    <location>
        <begin position="135"/>
        <end position="156"/>
    </location>
</feature>